<dbReference type="Proteomes" id="UP000275024">
    <property type="component" value="Unassembled WGS sequence"/>
</dbReference>
<keyword evidence="1" id="KW-0812">Transmembrane</keyword>
<gene>
    <name evidence="3" type="ORF">D7318_31120</name>
    <name evidence="2" type="ORF">D7319_31125</name>
</gene>
<evidence type="ECO:0000313" key="4">
    <source>
        <dbReference type="Proteomes" id="UP000268652"/>
    </source>
</evidence>
<keyword evidence="1" id="KW-0472">Membrane</keyword>
<feature type="transmembrane region" description="Helical" evidence="1">
    <location>
        <begin position="85"/>
        <end position="105"/>
    </location>
</feature>
<dbReference type="AlphaFoldDB" id="A0A3A9WCB8"/>
<sequence>MIRRVEVTPATILTGDVLTIGERDFIVMSMDHVHGGVKLRFASGELFAMSRRTTVTVLRADPPGLRTRSFWEGTRHRRPPTRAEIVAQTAVGCALVIVLMLAVVIR</sequence>
<keyword evidence="4" id="KW-1185">Reference proteome</keyword>
<proteinExistence type="predicted"/>
<keyword evidence="1" id="KW-1133">Transmembrane helix</keyword>
<reference evidence="4 5" key="1">
    <citation type="submission" date="2018-09" db="EMBL/GenBank/DDBJ databases">
        <title>Streptomyces sp. nov. DS1-2, an endophytic actinomycete isolated from roots of Dendrobium scabrilingue.</title>
        <authorList>
            <person name="Kuncharoen N."/>
            <person name="Kudo T."/>
            <person name="Ohkuma M."/>
            <person name="Yuki M."/>
            <person name="Tanasupawat S."/>
        </authorList>
    </citation>
    <scope>NUCLEOTIDE SEQUENCE [LARGE SCALE GENOMIC DNA]</scope>
    <source>
        <strain evidence="2 5">AZ1-7</strain>
        <strain evidence="3 4">DS1-2</strain>
    </source>
</reference>
<evidence type="ECO:0000313" key="5">
    <source>
        <dbReference type="Proteomes" id="UP000275024"/>
    </source>
</evidence>
<dbReference type="Proteomes" id="UP000268652">
    <property type="component" value="Unassembled WGS sequence"/>
</dbReference>
<protein>
    <submittedName>
        <fullName evidence="2">Uncharacterized protein</fullName>
    </submittedName>
</protein>
<evidence type="ECO:0000313" key="2">
    <source>
        <dbReference type="EMBL" id="RKN03667.1"/>
    </source>
</evidence>
<dbReference type="EMBL" id="RBDY01000046">
    <property type="protein sequence ID" value="RKN13511.1"/>
    <property type="molecule type" value="Genomic_DNA"/>
</dbReference>
<dbReference type="EMBL" id="RBDX01000046">
    <property type="protein sequence ID" value="RKN03667.1"/>
    <property type="molecule type" value="Genomic_DNA"/>
</dbReference>
<name>A0A3A9WCB8_9ACTN</name>
<accession>A0A3A9WCB8</accession>
<evidence type="ECO:0000256" key="1">
    <source>
        <dbReference type="SAM" id="Phobius"/>
    </source>
</evidence>
<organism evidence="2 5">
    <name type="scientific">Streptomyces radicis</name>
    <dbReference type="NCBI Taxonomy" id="1750517"/>
    <lineage>
        <taxon>Bacteria</taxon>
        <taxon>Bacillati</taxon>
        <taxon>Actinomycetota</taxon>
        <taxon>Actinomycetes</taxon>
        <taxon>Kitasatosporales</taxon>
        <taxon>Streptomycetaceae</taxon>
        <taxon>Streptomyces</taxon>
    </lineage>
</organism>
<evidence type="ECO:0000313" key="3">
    <source>
        <dbReference type="EMBL" id="RKN13511.1"/>
    </source>
</evidence>
<comment type="caution">
    <text evidence="2">The sequence shown here is derived from an EMBL/GenBank/DDBJ whole genome shotgun (WGS) entry which is preliminary data.</text>
</comment>